<protein>
    <submittedName>
        <fullName evidence="1">Uncharacterized protein</fullName>
    </submittedName>
</protein>
<dbReference type="AlphaFoldDB" id="A0AAV4BXZ5"/>
<keyword evidence="2" id="KW-1185">Reference proteome</keyword>
<reference evidence="1 2" key="1">
    <citation type="journal article" date="2021" name="Elife">
        <title>Chloroplast acquisition without the gene transfer in kleptoplastic sea slugs, Plakobranchus ocellatus.</title>
        <authorList>
            <person name="Maeda T."/>
            <person name="Takahashi S."/>
            <person name="Yoshida T."/>
            <person name="Shimamura S."/>
            <person name="Takaki Y."/>
            <person name="Nagai Y."/>
            <person name="Toyoda A."/>
            <person name="Suzuki Y."/>
            <person name="Arimoto A."/>
            <person name="Ishii H."/>
            <person name="Satoh N."/>
            <person name="Nishiyama T."/>
            <person name="Hasebe M."/>
            <person name="Maruyama T."/>
            <person name="Minagawa J."/>
            <person name="Obokata J."/>
            <person name="Shigenobu S."/>
        </authorList>
    </citation>
    <scope>NUCLEOTIDE SEQUENCE [LARGE SCALE GENOMIC DNA]</scope>
</reference>
<name>A0AAV4BXZ5_9GAST</name>
<dbReference type="Proteomes" id="UP000735302">
    <property type="component" value="Unassembled WGS sequence"/>
</dbReference>
<proteinExistence type="predicted"/>
<evidence type="ECO:0000313" key="1">
    <source>
        <dbReference type="EMBL" id="GFO24007.1"/>
    </source>
</evidence>
<dbReference type="EMBL" id="BLXT01005577">
    <property type="protein sequence ID" value="GFO24007.1"/>
    <property type="molecule type" value="Genomic_DNA"/>
</dbReference>
<evidence type="ECO:0000313" key="2">
    <source>
        <dbReference type="Proteomes" id="UP000735302"/>
    </source>
</evidence>
<accession>A0AAV4BXZ5</accession>
<sequence length="86" mass="9681">MRLHLYPKVARQKPESIPRNYLRSPANRRCIGGHPEDIRIPRLNVKLVQPADEMLLVLRAVGSDNLSTPVPIPGYPGLILLSEYSI</sequence>
<gene>
    <name evidence="1" type="ORF">PoB_005051200</name>
</gene>
<comment type="caution">
    <text evidence="1">The sequence shown here is derived from an EMBL/GenBank/DDBJ whole genome shotgun (WGS) entry which is preliminary data.</text>
</comment>
<organism evidence="1 2">
    <name type="scientific">Plakobranchus ocellatus</name>
    <dbReference type="NCBI Taxonomy" id="259542"/>
    <lineage>
        <taxon>Eukaryota</taxon>
        <taxon>Metazoa</taxon>
        <taxon>Spiralia</taxon>
        <taxon>Lophotrochozoa</taxon>
        <taxon>Mollusca</taxon>
        <taxon>Gastropoda</taxon>
        <taxon>Heterobranchia</taxon>
        <taxon>Euthyneura</taxon>
        <taxon>Panpulmonata</taxon>
        <taxon>Sacoglossa</taxon>
        <taxon>Placobranchoidea</taxon>
        <taxon>Plakobranchidae</taxon>
        <taxon>Plakobranchus</taxon>
    </lineage>
</organism>